<sequence length="164" mass="18543">MIFFLSLSIFNLTITTCNKFNTYQNRFYKSQGLLQIKEKSVPSFSPYYRSSDTIIMETFLVIKKKYDAVRPLSPQPGPSKTSTSVQEESEESRPSTTNALDATSDSDNSQYLVRSRRPTNLERKKYISKNTRLSGSSMKILRTGCSQVPVEAISSTARFAIVII</sequence>
<feature type="compositionally biased region" description="Polar residues" evidence="1">
    <location>
        <begin position="94"/>
        <end position="112"/>
    </location>
</feature>
<dbReference type="EMBL" id="CAKOFQ010006692">
    <property type="protein sequence ID" value="CAH1961177.1"/>
    <property type="molecule type" value="Genomic_DNA"/>
</dbReference>
<accession>A0A9P0NY09</accession>
<gene>
    <name evidence="3" type="ORF">ACAOBT_LOCUS4017</name>
</gene>
<reference evidence="3" key="1">
    <citation type="submission" date="2022-03" db="EMBL/GenBank/DDBJ databases">
        <authorList>
            <person name="Sayadi A."/>
        </authorList>
    </citation>
    <scope>NUCLEOTIDE SEQUENCE</scope>
</reference>
<evidence type="ECO:0000256" key="1">
    <source>
        <dbReference type="SAM" id="MobiDB-lite"/>
    </source>
</evidence>
<dbReference type="Proteomes" id="UP001152888">
    <property type="component" value="Unassembled WGS sequence"/>
</dbReference>
<evidence type="ECO:0000256" key="2">
    <source>
        <dbReference type="SAM" id="SignalP"/>
    </source>
</evidence>
<feature type="signal peptide" evidence="2">
    <location>
        <begin position="1"/>
        <end position="19"/>
    </location>
</feature>
<dbReference type="AlphaFoldDB" id="A0A9P0NY09"/>
<proteinExistence type="predicted"/>
<evidence type="ECO:0000313" key="3">
    <source>
        <dbReference type="EMBL" id="CAH1961177.1"/>
    </source>
</evidence>
<keyword evidence="2" id="KW-0732">Signal</keyword>
<name>A0A9P0NY09_ACAOB</name>
<keyword evidence="4" id="KW-1185">Reference proteome</keyword>
<feature type="region of interest" description="Disordered" evidence="1">
    <location>
        <begin position="69"/>
        <end position="115"/>
    </location>
</feature>
<feature type="chain" id="PRO_5040287588" evidence="2">
    <location>
        <begin position="20"/>
        <end position="164"/>
    </location>
</feature>
<protein>
    <submittedName>
        <fullName evidence="3">Uncharacterized protein</fullName>
    </submittedName>
</protein>
<comment type="caution">
    <text evidence="3">The sequence shown here is derived from an EMBL/GenBank/DDBJ whole genome shotgun (WGS) entry which is preliminary data.</text>
</comment>
<evidence type="ECO:0000313" key="4">
    <source>
        <dbReference type="Proteomes" id="UP001152888"/>
    </source>
</evidence>
<organism evidence="3 4">
    <name type="scientific">Acanthoscelides obtectus</name>
    <name type="common">Bean weevil</name>
    <name type="synonym">Bruchus obtectus</name>
    <dbReference type="NCBI Taxonomy" id="200917"/>
    <lineage>
        <taxon>Eukaryota</taxon>
        <taxon>Metazoa</taxon>
        <taxon>Ecdysozoa</taxon>
        <taxon>Arthropoda</taxon>
        <taxon>Hexapoda</taxon>
        <taxon>Insecta</taxon>
        <taxon>Pterygota</taxon>
        <taxon>Neoptera</taxon>
        <taxon>Endopterygota</taxon>
        <taxon>Coleoptera</taxon>
        <taxon>Polyphaga</taxon>
        <taxon>Cucujiformia</taxon>
        <taxon>Chrysomeloidea</taxon>
        <taxon>Chrysomelidae</taxon>
        <taxon>Bruchinae</taxon>
        <taxon>Bruchini</taxon>
        <taxon>Acanthoscelides</taxon>
    </lineage>
</organism>